<organism evidence="5 6">
    <name type="scientific">Caballeronia arvi</name>
    <dbReference type="NCBI Taxonomy" id="1777135"/>
    <lineage>
        <taxon>Bacteria</taxon>
        <taxon>Pseudomonadati</taxon>
        <taxon>Pseudomonadota</taxon>
        <taxon>Betaproteobacteria</taxon>
        <taxon>Burkholderiales</taxon>
        <taxon>Burkholderiaceae</taxon>
        <taxon>Caballeronia</taxon>
    </lineage>
</organism>
<dbReference type="GO" id="GO:0042619">
    <property type="term" value="P:poly-hydroxybutyrate biosynthetic process"/>
    <property type="evidence" value="ECO:0007669"/>
    <property type="project" value="UniProtKB-KW"/>
</dbReference>
<gene>
    <name evidence="5" type="ORF">AWB74_06654</name>
</gene>
<feature type="region of interest" description="Disordered" evidence="4">
    <location>
        <begin position="24"/>
        <end position="46"/>
    </location>
</feature>
<feature type="compositionally biased region" description="Low complexity" evidence="4">
    <location>
        <begin position="250"/>
        <end position="259"/>
    </location>
</feature>
<evidence type="ECO:0000313" key="5">
    <source>
        <dbReference type="EMBL" id="SAL83595.1"/>
    </source>
</evidence>
<dbReference type="EMBL" id="FCOM02000047">
    <property type="protein sequence ID" value="SAL83595.1"/>
    <property type="molecule type" value="Genomic_DNA"/>
</dbReference>
<feature type="region of interest" description="Disordered" evidence="4">
    <location>
        <begin position="250"/>
        <end position="280"/>
    </location>
</feature>
<proteinExistence type="predicted"/>
<comment type="caution">
    <text evidence="5">The sequence shown here is derived from an EMBL/GenBank/DDBJ whole genome shotgun (WGS) entry which is preliminary data.</text>
</comment>
<feature type="compositionally biased region" description="Polar residues" evidence="4">
    <location>
        <begin position="260"/>
        <end position="280"/>
    </location>
</feature>
<evidence type="ECO:0000256" key="3">
    <source>
        <dbReference type="ARBA" id="ARBA00022752"/>
    </source>
</evidence>
<dbReference type="Proteomes" id="UP000055019">
    <property type="component" value="Unassembled WGS sequence"/>
</dbReference>
<dbReference type="AlphaFoldDB" id="A0A158KRH2"/>
<evidence type="ECO:0000256" key="2">
    <source>
        <dbReference type="ARBA" id="ARBA00019066"/>
    </source>
</evidence>
<dbReference type="InterPro" id="IPR010123">
    <property type="entry name" value="PHA_synth_III_E"/>
</dbReference>
<dbReference type="UniPathway" id="UPA00917"/>
<sequence>MSDGNPNWADGWVGMQQAFLKSMSPRGAKSAATDTAEAQADAAKPPLQEQFADLQETWKESIEKWASFAQSGVSADAWTPKALREMFSPARWSGQGAGAFDANLQHVIEGPKYATLYDLDRKVAELQQSAIDRDKAVLAYQAIVQRAWNTTLERFMKSMSSAAEGAPTTWRSLADRWLKVANETLIEAHRTEEFVDAQTRMLRAASDYRLKEREIAESWCEAYHIPTRTEVDEIQRTVTDLRRQVRLLQRQSAAQQEAATKTTPTRQTRVASKTTRSNPS</sequence>
<keyword evidence="3" id="KW-0583">PHB biosynthesis</keyword>
<protein>
    <recommendedName>
        <fullName evidence="2">Poly(3-hydroxyalkanoate) polymerase subunit PhaE</fullName>
    </recommendedName>
</protein>
<dbReference type="RefSeq" id="WP_061150852.1">
    <property type="nucleotide sequence ID" value="NZ_FCOM02000047.1"/>
</dbReference>
<evidence type="ECO:0000256" key="4">
    <source>
        <dbReference type="SAM" id="MobiDB-lite"/>
    </source>
</evidence>
<dbReference type="Pfam" id="PF09712">
    <property type="entry name" value="PHA_synth_III_E"/>
    <property type="match status" value="1"/>
</dbReference>
<reference evidence="5" key="1">
    <citation type="submission" date="2016-01" db="EMBL/GenBank/DDBJ databases">
        <authorList>
            <person name="Peeters C."/>
        </authorList>
    </citation>
    <scope>NUCLEOTIDE SEQUENCE [LARGE SCALE GENOMIC DNA]</scope>
    <source>
        <strain evidence="5">LMG 29317</strain>
    </source>
</reference>
<dbReference type="OrthoDB" id="9126222at2"/>
<keyword evidence="6" id="KW-1185">Reference proteome</keyword>
<feature type="compositionally biased region" description="Low complexity" evidence="4">
    <location>
        <begin position="28"/>
        <end position="44"/>
    </location>
</feature>
<name>A0A158KRH2_9BURK</name>
<accession>A0A158KRH2</accession>
<evidence type="ECO:0000313" key="6">
    <source>
        <dbReference type="Proteomes" id="UP000055019"/>
    </source>
</evidence>
<comment type="pathway">
    <text evidence="1">Biopolymer metabolism; poly-(R)-3-hydroxybutanoate biosynthesis.</text>
</comment>
<evidence type="ECO:0000256" key="1">
    <source>
        <dbReference type="ARBA" id="ARBA00004683"/>
    </source>
</evidence>